<dbReference type="Proteomes" id="UP001282284">
    <property type="component" value="Unassembled WGS sequence"/>
</dbReference>
<sequence>MKSAQLVEILKEKLPSHEFKWNFDRKNDKVRLEHTVLKKGMDISLPEILAKYETDGEASIREVVYTINETFTAMEKELAEGFLQNTVIYPVIRSTSFPLTSKAGDPFIYKDHTAETRIFYALDLGTTYRLIDETMIASLGVSEQEIIESALFKVRSLPTEVKRDEVAGNVFYFVNNKDGYDASRILNVAFLREMEQKIDGHMTVSVPHQDVLIIGDIRNDTGYDILAQMTMQFFTVGTVPITSLSFIYENGKMEPIFIMAKNRVTRKEENK</sequence>
<evidence type="ECO:0000313" key="2">
    <source>
        <dbReference type="Proteomes" id="UP001282284"/>
    </source>
</evidence>
<dbReference type="NCBIfam" id="NF010189">
    <property type="entry name" value="PRK13668.1"/>
    <property type="match status" value="1"/>
</dbReference>
<proteinExistence type="predicted"/>
<dbReference type="Pfam" id="PF07285">
    <property type="entry name" value="DUF1444"/>
    <property type="match status" value="1"/>
</dbReference>
<dbReference type="PIRSF" id="PIRSF012562">
    <property type="entry name" value="UCP012562"/>
    <property type="match status" value="1"/>
</dbReference>
<dbReference type="EMBL" id="JAUBDI010000004">
    <property type="protein sequence ID" value="MDW0112833.1"/>
    <property type="molecule type" value="Genomic_DNA"/>
</dbReference>
<organism evidence="1 2">
    <name type="scientific">Sporosarcina saromensis</name>
    <dbReference type="NCBI Taxonomy" id="359365"/>
    <lineage>
        <taxon>Bacteria</taxon>
        <taxon>Bacillati</taxon>
        <taxon>Bacillota</taxon>
        <taxon>Bacilli</taxon>
        <taxon>Bacillales</taxon>
        <taxon>Caryophanaceae</taxon>
        <taxon>Sporosarcina</taxon>
    </lineage>
</organism>
<comment type="caution">
    <text evidence="1">The sequence shown here is derived from an EMBL/GenBank/DDBJ whole genome shotgun (WGS) entry which is preliminary data.</text>
</comment>
<gene>
    <name evidence="1" type="ORF">QT711_06520</name>
</gene>
<dbReference type="RefSeq" id="WP_317942773.1">
    <property type="nucleotide sequence ID" value="NZ_JAUBDI010000004.1"/>
</dbReference>
<reference evidence="1 2" key="1">
    <citation type="submission" date="2023-06" db="EMBL/GenBank/DDBJ databases">
        <title>Sporosarcina sp. nov., isolated from Korean traditional fermented seafood 'Jeotgal'.</title>
        <authorList>
            <person name="Yang A.I."/>
            <person name="Shin N.-R."/>
        </authorList>
    </citation>
    <scope>NUCLEOTIDE SEQUENCE [LARGE SCALE GENOMIC DNA]</scope>
    <source>
        <strain evidence="1 2">KCTC13119</strain>
    </source>
</reference>
<name>A0ABU4G784_9BACL</name>
<protein>
    <submittedName>
        <fullName evidence="1">DUF1444 domain-containing protein</fullName>
    </submittedName>
</protein>
<keyword evidence="2" id="KW-1185">Reference proteome</keyword>
<evidence type="ECO:0000313" key="1">
    <source>
        <dbReference type="EMBL" id="MDW0112833.1"/>
    </source>
</evidence>
<accession>A0ABU4G784</accession>
<dbReference type="InterPro" id="IPR010838">
    <property type="entry name" value="DUF1444"/>
</dbReference>